<gene>
    <name evidence="1" type="ORF">HAX54_039131</name>
</gene>
<proteinExistence type="predicted"/>
<comment type="caution">
    <text evidence="1">The sequence shown here is derived from an EMBL/GenBank/DDBJ whole genome shotgun (WGS) entry which is preliminary data.</text>
</comment>
<feature type="non-terminal residue" evidence="1">
    <location>
        <position position="1"/>
    </location>
</feature>
<dbReference type="Proteomes" id="UP000823775">
    <property type="component" value="Unassembled WGS sequence"/>
</dbReference>
<sequence length="106" mass="11853">GYTSQSYRSNGIFNPERAGAATTAIHSPSWKSLSVKDEMLHVLLHQICKDETLQVNLAKAAMKMEAASCLCQCHKEGGFFKWFLSKAAMKTKTTNYLNQRPNEGVR</sequence>
<keyword evidence="2" id="KW-1185">Reference proteome</keyword>
<organism evidence="1 2">
    <name type="scientific">Datura stramonium</name>
    <name type="common">Jimsonweed</name>
    <name type="synonym">Common thornapple</name>
    <dbReference type="NCBI Taxonomy" id="4076"/>
    <lineage>
        <taxon>Eukaryota</taxon>
        <taxon>Viridiplantae</taxon>
        <taxon>Streptophyta</taxon>
        <taxon>Embryophyta</taxon>
        <taxon>Tracheophyta</taxon>
        <taxon>Spermatophyta</taxon>
        <taxon>Magnoliopsida</taxon>
        <taxon>eudicotyledons</taxon>
        <taxon>Gunneridae</taxon>
        <taxon>Pentapetalae</taxon>
        <taxon>asterids</taxon>
        <taxon>lamiids</taxon>
        <taxon>Solanales</taxon>
        <taxon>Solanaceae</taxon>
        <taxon>Solanoideae</taxon>
        <taxon>Datureae</taxon>
        <taxon>Datura</taxon>
    </lineage>
</organism>
<dbReference type="EMBL" id="JACEIK010000054">
    <property type="protein sequence ID" value="MCD7448175.1"/>
    <property type="molecule type" value="Genomic_DNA"/>
</dbReference>
<accession>A0ABS8RQ56</accession>
<evidence type="ECO:0000313" key="1">
    <source>
        <dbReference type="EMBL" id="MCD7448175.1"/>
    </source>
</evidence>
<reference evidence="1 2" key="1">
    <citation type="journal article" date="2021" name="BMC Genomics">
        <title>Datura genome reveals duplications of psychoactive alkaloid biosynthetic genes and high mutation rate following tissue culture.</title>
        <authorList>
            <person name="Rajewski A."/>
            <person name="Carter-House D."/>
            <person name="Stajich J."/>
            <person name="Litt A."/>
        </authorList>
    </citation>
    <scope>NUCLEOTIDE SEQUENCE [LARGE SCALE GENOMIC DNA]</scope>
    <source>
        <strain evidence="1">AR-01</strain>
    </source>
</reference>
<name>A0ABS8RQ56_DATST</name>
<evidence type="ECO:0000313" key="2">
    <source>
        <dbReference type="Proteomes" id="UP000823775"/>
    </source>
</evidence>
<protein>
    <submittedName>
        <fullName evidence="1">Uncharacterized protein</fullName>
    </submittedName>
</protein>